<keyword evidence="5" id="KW-1000">Mitochondrion outer membrane</keyword>
<evidence type="ECO:0000256" key="4">
    <source>
        <dbReference type="ARBA" id="ARBA00022692"/>
    </source>
</evidence>
<evidence type="ECO:0000313" key="14">
    <source>
        <dbReference type="Proteomes" id="UP000039324"/>
    </source>
</evidence>
<proteinExistence type="inferred from homology"/>
<keyword evidence="14" id="KW-1185">Reference proteome</keyword>
<keyword evidence="7 12" id="KW-1133">Transmembrane helix</keyword>
<keyword evidence="4 12" id="KW-0812">Transmembrane</keyword>
<evidence type="ECO:0000256" key="5">
    <source>
        <dbReference type="ARBA" id="ARBA00022787"/>
    </source>
</evidence>
<evidence type="ECO:0000256" key="12">
    <source>
        <dbReference type="SAM" id="Phobius"/>
    </source>
</evidence>
<reference evidence="13 14" key="1">
    <citation type="submission" date="2015-02" db="EMBL/GenBank/DDBJ databases">
        <authorList>
            <person name="Chooi Y.-H."/>
        </authorList>
    </citation>
    <scope>NUCLEOTIDE SEQUENCE [LARGE SCALE GENOMIC DNA]</scope>
    <source>
        <strain evidence="13">E3</strain>
    </source>
</reference>
<dbReference type="EMBL" id="CDSF01000013">
    <property type="protein sequence ID" value="CEO95242.1"/>
    <property type="molecule type" value="Genomic_DNA"/>
</dbReference>
<feature type="transmembrane region" description="Helical" evidence="12">
    <location>
        <begin position="62"/>
        <end position="79"/>
    </location>
</feature>
<name>A0A0G4IJI7_PLABS</name>
<comment type="subcellular location">
    <subcellularLocation>
        <location evidence="1">Mitochondrion outer membrane</location>
        <topology evidence="1">Single-pass membrane protein</topology>
    </subcellularLocation>
</comment>
<keyword evidence="8" id="KW-0811">Translocation</keyword>
<keyword evidence="9" id="KW-0496">Mitochondrion</keyword>
<dbReference type="Pfam" id="PF04281">
    <property type="entry name" value="Tom22"/>
    <property type="match status" value="1"/>
</dbReference>
<evidence type="ECO:0000256" key="9">
    <source>
        <dbReference type="ARBA" id="ARBA00023128"/>
    </source>
</evidence>
<dbReference type="GO" id="GO:0006886">
    <property type="term" value="P:intracellular protein transport"/>
    <property type="evidence" value="ECO:0007669"/>
    <property type="project" value="InterPro"/>
</dbReference>
<evidence type="ECO:0000256" key="3">
    <source>
        <dbReference type="ARBA" id="ARBA00022448"/>
    </source>
</evidence>
<evidence type="ECO:0000256" key="7">
    <source>
        <dbReference type="ARBA" id="ARBA00022989"/>
    </source>
</evidence>
<evidence type="ECO:0000313" key="13">
    <source>
        <dbReference type="EMBL" id="CEO95242.1"/>
    </source>
</evidence>
<keyword evidence="10 12" id="KW-0472">Membrane</keyword>
<gene>
    <name evidence="13" type="ORF">PBRA_004008</name>
</gene>
<accession>A0A0G4IJI7</accession>
<evidence type="ECO:0000256" key="6">
    <source>
        <dbReference type="ARBA" id="ARBA00022927"/>
    </source>
</evidence>
<keyword evidence="3" id="KW-0813">Transport</keyword>
<evidence type="ECO:0000256" key="11">
    <source>
        <dbReference type="ARBA" id="ARBA00023170"/>
    </source>
</evidence>
<evidence type="ECO:0000256" key="2">
    <source>
        <dbReference type="ARBA" id="ARBA00009874"/>
    </source>
</evidence>
<keyword evidence="6" id="KW-0653">Protein transport</keyword>
<protein>
    <recommendedName>
        <fullName evidence="15">Mitochondrial import receptor subunit TOM22 homolog</fullName>
    </recommendedName>
</protein>
<dbReference type="AlphaFoldDB" id="A0A0G4IJI7"/>
<organism evidence="13 14">
    <name type="scientific">Plasmodiophora brassicae</name>
    <name type="common">Clubroot disease agent</name>
    <dbReference type="NCBI Taxonomy" id="37360"/>
    <lineage>
        <taxon>Eukaryota</taxon>
        <taxon>Sar</taxon>
        <taxon>Rhizaria</taxon>
        <taxon>Endomyxa</taxon>
        <taxon>Phytomyxea</taxon>
        <taxon>Plasmodiophorida</taxon>
        <taxon>Plasmodiophoridae</taxon>
        <taxon>Plasmodiophora</taxon>
    </lineage>
</organism>
<evidence type="ECO:0000256" key="10">
    <source>
        <dbReference type="ARBA" id="ARBA00023136"/>
    </source>
</evidence>
<dbReference type="InterPro" id="IPR005683">
    <property type="entry name" value="Tom22"/>
</dbReference>
<keyword evidence="11" id="KW-0675">Receptor</keyword>
<dbReference type="CDD" id="cd22884">
    <property type="entry name" value="TOM22"/>
    <property type="match status" value="1"/>
</dbReference>
<dbReference type="GO" id="GO:0005741">
    <property type="term" value="C:mitochondrial outer membrane"/>
    <property type="evidence" value="ECO:0007669"/>
    <property type="project" value="UniProtKB-SubCell"/>
</dbReference>
<comment type="similarity">
    <text evidence="2">Belongs to the Tom22 family.</text>
</comment>
<dbReference type="OrthoDB" id="10016939at2759"/>
<dbReference type="Proteomes" id="UP000039324">
    <property type="component" value="Unassembled WGS sequence"/>
</dbReference>
<evidence type="ECO:0008006" key="15">
    <source>
        <dbReference type="Google" id="ProtNLM"/>
    </source>
</evidence>
<evidence type="ECO:0000256" key="8">
    <source>
        <dbReference type="ARBA" id="ARBA00023010"/>
    </source>
</evidence>
<sequence>MTSRIQDITDINDVSEAESVDEYDEYEEESYVGRIMDRLAPAERLRAAKLYAQWAALKAGKLTWIVATSFLVLAFPLAVSMEREASLIELDKQLKGQGAPVGTFPEPAQ</sequence>
<evidence type="ECO:0000256" key="1">
    <source>
        <dbReference type="ARBA" id="ARBA00004572"/>
    </source>
</evidence>